<keyword evidence="3" id="KW-0804">Transcription</keyword>
<evidence type="ECO:0000259" key="4">
    <source>
        <dbReference type="PROSITE" id="PS50956"/>
    </source>
</evidence>
<sequence>MALDRIDYELLRLLRKNARMPNKDLAERVGVAASTCLERVRRMREAGVIKGFHAELEPDAIGCNLQAMISIRLVVHAKTQVTAFHDHLLQLPEVLGFFHVAGANDFLVHVGVADSAALRRLVLESFTTRPEVAHVETNLIFEFRRNTDLPTTPPHAIRLADER</sequence>
<dbReference type="CDD" id="cd00090">
    <property type="entry name" value="HTH_ARSR"/>
    <property type="match status" value="1"/>
</dbReference>
<dbReference type="PANTHER" id="PTHR30154">
    <property type="entry name" value="LEUCINE-RESPONSIVE REGULATORY PROTEIN"/>
    <property type="match status" value="1"/>
</dbReference>
<evidence type="ECO:0000256" key="3">
    <source>
        <dbReference type="ARBA" id="ARBA00023163"/>
    </source>
</evidence>
<reference evidence="5 6" key="2">
    <citation type="submission" date="2018-03" db="EMBL/GenBank/DDBJ databases">
        <authorList>
            <person name="Keele B.F."/>
        </authorList>
    </citation>
    <scope>NUCLEOTIDE SEQUENCE [LARGE SCALE GENOMIC DNA]</scope>
    <source>
        <strain evidence="5 6">D13</strain>
    </source>
</reference>
<dbReference type="GO" id="GO:0005829">
    <property type="term" value="C:cytosol"/>
    <property type="evidence" value="ECO:0007669"/>
    <property type="project" value="TreeGrafter"/>
</dbReference>
<reference evidence="5 6" key="1">
    <citation type="submission" date="2018-03" db="EMBL/GenBank/DDBJ databases">
        <title>Ahniella affigens gen. nov., sp. nov., a gammaproteobacterium isolated from sandy soil near a stream.</title>
        <authorList>
            <person name="Ko Y."/>
            <person name="Kim J.-H."/>
        </authorList>
    </citation>
    <scope>NUCLEOTIDE SEQUENCE [LARGE SCALE GENOMIC DNA]</scope>
    <source>
        <strain evidence="5 6">D13</strain>
    </source>
</reference>
<dbReference type="InterPro" id="IPR019888">
    <property type="entry name" value="Tscrpt_reg_AsnC-like"/>
</dbReference>
<dbReference type="Gene3D" id="3.30.70.920">
    <property type="match status" value="1"/>
</dbReference>
<dbReference type="PROSITE" id="PS50956">
    <property type="entry name" value="HTH_ASNC_2"/>
    <property type="match status" value="1"/>
</dbReference>
<dbReference type="SMART" id="SM00344">
    <property type="entry name" value="HTH_ASNC"/>
    <property type="match status" value="1"/>
</dbReference>
<dbReference type="GO" id="GO:0043565">
    <property type="term" value="F:sequence-specific DNA binding"/>
    <property type="evidence" value="ECO:0007669"/>
    <property type="project" value="InterPro"/>
</dbReference>
<dbReference type="Pfam" id="PF01037">
    <property type="entry name" value="AsnC_trans_reg"/>
    <property type="match status" value="1"/>
</dbReference>
<evidence type="ECO:0000313" key="5">
    <source>
        <dbReference type="EMBL" id="AVP99959.1"/>
    </source>
</evidence>
<protein>
    <submittedName>
        <fullName evidence="5">ArsR family transcriptional regulator</fullName>
    </submittedName>
</protein>
<dbReference type="PRINTS" id="PR00033">
    <property type="entry name" value="HTHASNC"/>
</dbReference>
<dbReference type="GO" id="GO:0043200">
    <property type="term" value="P:response to amino acid"/>
    <property type="evidence" value="ECO:0007669"/>
    <property type="project" value="TreeGrafter"/>
</dbReference>
<accession>A0A2P1PYN5</accession>
<dbReference type="SUPFAM" id="SSF54909">
    <property type="entry name" value="Dimeric alpha+beta barrel"/>
    <property type="match status" value="1"/>
</dbReference>
<evidence type="ECO:0000313" key="6">
    <source>
        <dbReference type="Proteomes" id="UP000241074"/>
    </source>
</evidence>
<keyword evidence="6" id="KW-1185">Reference proteome</keyword>
<keyword evidence="2" id="KW-0238">DNA-binding</keyword>
<dbReference type="SUPFAM" id="SSF46785">
    <property type="entry name" value="Winged helix' DNA-binding domain"/>
    <property type="match status" value="1"/>
</dbReference>
<dbReference type="InterPro" id="IPR011008">
    <property type="entry name" value="Dimeric_a/b-barrel"/>
</dbReference>
<organism evidence="5 6">
    <name type="scientific">Ahniella affigens</name>
    <dbReference type="NCBI Taxonomy" id="2021234"/>
    <lineage>
        <taxon>Bacteria</taxon>
        <taxon>Pseudomonadati</taxon>
        <taxon>Pseudomonadota</taxon>
        <taxon>Gammaproteobacteria</taxon>
        <taxon>Lysobacterales</taxon>
        <taxon>Rhodanobacteraceae</taxon>
        <taxon>Ahniella</taxon>
    </lineage>
</organism>
<feature type="domain" description="HTH asnC-type" evidence="4">
    <location>
        <begin position="3"/>
        <end position="64"/>
    </location>
</feature>
<name>A0A2P1PYN5_9GAMM</name>
<gene>
    <name evidence="5" type="ORF">C7S18_01535</name>
</gene>
<dbReference type="InterPro" id="IPR036390">
    <property type="entry name" value="WH_DNA-bd_sf"/>
</dbReference>
<dbReference type="Proteomes" id="UP000241074">
    <property type="component" value="Chromosome"/>
</dbReference>
<proteinExistence type="predicted"/>
<dbReference type="InterPro" id="IPR000485">
    <property type="entry name" value="AsnC-type_HTH_dom"/>
</dbReference>
<dbReference type="EMBL" id="CP027860">
    <property type="protein sequence ID" value="AVP99959.1"/>
    <property type="molecule type" value="Genomic_DNA"/>
</dbReference>
<keyword evidence="1" id="KW-0805">Transcription regulation</keyword>
<evidence type="ECO:0000256" key="1">
    <source>
        <dbReference type="ARBA" id="ARBA00023015"/>
    </source>
</evidence>
<dbReference type="Pfam" id="PF13412">
    <property type="entry name" value="HTH_24"/>
    <property type="match status" value="1"/>
</dbReference>
<dbReference type="InterPro" id="IPR036388">
    <property type="entry name" value="WH-like_DNA-bd_sf"/>
</dbReference>
<dbReference type="GO" id="GO:0006355">
    <property type="term" value="P:regulation of DNA-templated transcription"/>
    <property type="evidence" value="ECO:0007669"/>
    <property type="project" value="UniProtKB-ARBA"/>
</dbReference>
<dbReference type="InterPro" id="IPR011991">
    <property type="entry name" value="ArsR-like_HTH"/>
</dbReference>
<dbReference type="AlphaFoldDB" id="A0A2P1PYN5"/>
<evidence type="ECO:0000256" key="2">
    <source>
        <dbReference type="ARBA" id="ARBA00023125"/>
    </source>
</evidence>
<dbReference type="OrthoDB" id="166264at2"/>
<dbReference type="PANTHER" id="PTHR30154:SF54">
    <property type="entry name" value="POSSIBLE TRANSCRIPTIONAL REGULATORY PROTEIN (PROBABLY LRP_ASNC-FAMILY)"/>
    <property type="match status" value="1"/>
</dbReference>
<dbReference type="KEGG" id="xba:C7S18_01535"/>
<dbReference type="InterPro" id="IPR019887">
    <property type="entry name" value="Tscrpt_reg_AsnC/Lrp_C"/>
</dbReference>
<dbReference type="Gene3D" id="1.10.10.10">
    <property type="entry name" value="Winged helix-like DNA-binding domain superfamily/Winged helix DNA-binding domain"/>
    <property type="match status" value="1"/>
</dbReference>